<proteinExistence type="predicted"/>
<gene>
    <name evidence="1" type="ORF">SDC9_124969</name>
</gene>
<dbReference type="EMBL" id="VSSQ01028296">
    <property type="protein sequence ID" value="MPM77959.1"/>
    <property type="molecule type" value="Genomic_DNA"/>
</dbReference>
<protein>
    <submittedName>
        <fullName evidence="1">Uncharacterized protein</fullName>
    </submittedName>
</protein>
<dbReference type="AlphaFoldDB" id="A0A645CM47"/>
<accession>A0A645CM47</accession>
<reference evidence="1" key="1">
    <citation type="submission" date="2019-08" db="EMBL/GenBank/DDBJ databases">
        <authorList>
            <person name="Kucharzyk K."/>
            <person name="Murdoch R.W."/>
            <person name="Higgins S."/>
            <person name="Loffler F."/>
        </authorList>
    </citation>
    <scope>NUCLEOTIDE SEQUENCE</scope>
</reference>
<name>A0A645CM47_9ZZZZ</name>
<evidence type="ECO:0000313" key="1">
    <source>
        <dbReference type="EMBL" id="MPM77959.1"/>
    </source>
</evidence>
<organism evidence="1">
    <name type="scientific">bioreactor metagenome</name>
    <dbReference type="NCBI Taxonomy" id="1076179"/>
    <lineage>
        <taxon>unclassified sequences</taxon>
        <taxon>metagenomes</taxon>
        <taxon>ecological metagenomes</taxon>
    </lineage>
</organism>
<comment type="caution">
    <text evidence="1">The sequence shown here is derived from an EMBL/GenBank/DDBJ whole genome shotgun (WGS) entry which is preliminary data.</text>
</comment>
<sequence length="84" mass="9439">MNDLTPDEIALIQQRRAEQAQRDAAQAFQRKAIATAHAFDDWSATTGEGLTFSTFVNTFGYQDEDGKQMYEAVKRILDAAWPQA</sequence>